<dbReference type="EMBL" id="JYBP01000003">
    <property type="protein sequence ID" value="KJE26473.1"/>
    <property type="molecule type" value="Genomic_DNA"/>
</dbReference>
<evidence type="ECO:0000256" key="1">
    <source>
        <dbReference type="SAM" id="Phobius"/>
    </source>
</evidence>
<dbReference type="OrthoDB" id="2972085at2"/>
<evidence type="ECO:0000313" key="3">
    <source>
        <dbReference type="Proteomes" id="UP000032522"/>
    </source>
</evidence>
<sequence>MKAYIEWMRTAFVFDRKTMGGAFFIPPAMFILSLLLILLVPRKSSSIYDDVIVIQGLFIPFSGWCLIYRFGELYEDGAQETLVPYYRKWVGIDVVRYSSIHLLGVAALSGAFMWKYGVSSLSFLNLIHFILLTFFYLFFSTAALVLTKNTHIALTVIFIYTVLEVATLGTFMPWPHIFLFEPPVWEPMLINKFIMLTLSIFLAACITIVWIRKGDRKPQ</sequence>
<organism evidence="2 3">
    <name type="scientific">Geobacillus kaustophilus</name>
    <dbReference type="NCBI Taxonomy" id="1462"/>
    <lineage>
        <taxon>Bacteria</taxon>
        <taxon>Bacillati</taxon>
        <taxon>Bacillota</taxon>
        <taxon>Bacilli</taxon>
        <taxon>Bacillales</taxon>
        <taxon>Anoxybacillaceae</taxon>
        <taxon>Geobacillus</taxon>
        <taxon>Geobacillus thermoleovorans group</taxon>
    </lineage>
</organism>
<keyword evidence="1" id="KW-0812">Transmembrane</keyword>
<feature type="transmembrane region" description="Helical" evidence="1">
    <location>
        <begin position="94"/>
        <end position="114"/>
    </location>
</feature>
<comment type="caution">
    <text evidence="2">The sequence shown here is derived from an EMBL/GenBank/DDBJ whole genome shotgun (WGS) entry which is preliminary data.</text>
</comment>
<accession>A0A0D8BQH6</accession>
<proteinExistence type="predicted"/>
<feature type="transmembrane region" description="Helical" evidence="1">
    <location>
        <begin position="52"/>
        <end position="71"/>
    </location>
</feature>
<feature type="transmembrane region" description="Helical" evidence="1">
    <location>
        <begin position="126"/>
        <end position="146"/>
    </location>
</feature>
<gene>
    <name evidence="2" type="ORF">LG52_1984</name>
</gene>
<feature type="transmembrane region" description="Helical" evidence="1">
    <location>
        <begin position="193"/>
        <end position="211"/>
    </location>
</feature>
<feature type="transmembrane region" description="Helical" evidence="1">
    <location>
        <begin position="153"/>
        <end position="173"/>
    </location>
</feature>
<name>A0A0D8BQH6_GEOKU</name>
<protein>
    <submittedName>
        <fullName evidence="2">Putative membrane protein</fullName>
    </submittedName>
</protein>
<reference evidence="2 3" key="1">
    <citation type="submission" date="2015-01" db="EMBL/GenBank/DDBJ databases">
        <authorList>
            <person name="Filippidou S."/>
            <person name="Jeanneret N."/>
            <person name="Russel-Delif L."/>
            <person name="Junier T."/>
            <person name="Wunderlin T."/>
            <person name="Molina V."/>
            <person name="Johnson S.L."/>
            <person name="Davenport K.W."/>
            <person name="Chain P.S."/>
            <person name="Dorador C."/>
            <person name="Junier P."/>
        </authorList>
    </citation>
    <scope>NUCLEOTIDE SEQUENCE [LARGE SCALE GENOMIC DNA]</scope>
    <source>
        <strain evidence="2 3">Et7/4</strain>
    </source>
</reference>
<keyword evidence="1" id="KW-1133">Transmembrane helix</keyword>
<dbReference type="RefSeq" id="WP_044731796.1">
    <property type="nucleotide sequence ID" value="NZ_JYBP01000003.1"/>
</dbReference>
<keyword evidence="1" id="KW-0472">Membrane</keyword>
<dbReference type="PATRIC" id="fig|1462.6.peg.2230"/>
<feature type="transmembrane region" description="Helical" evidence="1">
    <location>
        <begin position="21"/>
        <end position="40"/>
    </location>
</feature>
<evidence type="ECO:0000313" key="2">
    <source>
        <dbReference type="EMBL" id="KJE26473.1"/>
    </source>
</evidence>
<dbReference type="Proteomes" id="UP000032522">
    <property type="component" value="Unassembled WGS sequence"/>
</dbReference>
<dbReference type="AlphaFoldDB" id="A0A0D8BQH6"/>